<feature type="domain" description="TrfB transcriptional repressor protein" evidence="3">
    <location>
        <begin position="4"/>
        <end position="68"/>
    </location>
</feature>
<dbReference type="EMBL" id="CP151407">
    <property type="protein sequence ID" value="WZJ23347.1"/>
    <property type="molecule type" value="Genomic_DNA"/>
</dbReference>
<evidence type="ECO:0000259" key="3">
    <source>
        <dbReference type="Pfam" id="PF16509"/>
    </source>
</evidence>
<keyword evidence="4" id="KW-0238">DNA-binding</keyword>
<keyword evidence="1" id="KW-0805">Transcription regulation</keyword>
<name>A0ABZ2XN37_9RHOO</name>
<sequence length="72" mass="7779">MADLNAKQFETLALLLRSAGPTKEAARLVLVEGKTVTEAVAATGALQPNVSRSVARFREKHRLIAEGYDLTI</sequence>
<reference evidence="4 5" key="1">
    <citation type="submission" date="2024-04" db="EMBL/GenBank/DDBJ databases">
        <title>Dissimilatory iodate-reducing microorganisms contribute to the enrichment of iodine in groundwater.</title>
        <authorList>
            <person name="Jiang Z."/>
        </authorList>
    </citation>
    <scope>NUCLEOTIDE SEQUENCE [LARGE SCALE GENOMIC DNA]</scope>
    <source>
        <strain evidence="4 5">NCP973</strain>
        <plasmid evidence="4 5">unnamed1</plasmid>
    </source>
</reference>
<dbReference type="Gene3D" id="1.10.10.2690">
    <property type="match status" value="1"/>
</dbReference>
<dbReference type="RefSeq" id="WP_341744686.1">
    <property type="nucleotide sequence ID" value="NZ_CP151407.1"/>
</dbReference>
<evidence type="ECO:0000256" key="1">
    <source>
        <dbReference type="ARBA" id="ARBA00023015"/>
    </source>
</evidence>
<protein>
    <submittedName>
        <fullName evidence="4">TrfB-related DNA-binding protein</fullName>
    </submittedName>
</protein>
<evidence type="ECO:0000313" key="5">
    <source>
        <dbReference type="Proteomes" id="UP001479520"/>
    </source>
</evidence>
<accession>A0ABZ2XN37</accession>
<gene>
    <name evidence="4" type="ORF">AADV58_18230</name>
</gene>
<dbReference type="InterPro" id="IPR032428">
    <property type="entry name" value="TrfB"/>
</dbReference>
<proteinExistence type="predicted"/>
<keyword evidence="2" id="KW-0804">Transcription</keyword>
<dbReference type="GO" id="GO:0003677">
    <property type="term" value="F:DNA binding"/>
    <property type="evidence" value="ECO:0007669"/>
    <property type="project" value="UniProtKB-KW"/>
</dbReference>
<geneLocation type="plasmid" evidence="4 5">
    <name>unnamed1</name>
</geneLocation>
<evidence type="ECO:0000313" key="4">
    <source>
        <dbReference type="EMBL" id="WZJ23347.1"/>
    </source>
</evidence>
<organism evidence="4 5">
    <name type="scientific">Azonexus hydrophilus</name>
    <dbReference type="NCBI Taxonomy" id="418702"/>
    <lineage>
        <taxon>Bacteria</taxon>
        <taxon>Pseudomonadati</taxon>
        <taxon>Pseudomonadota</taxon>
        <taxon>Betaproteobacteria</taxon>
        <taxon>Rhodocyclales</taxon>
        <taxon>Azonexaceae</taxon>
        <taxon>Azonexus</taxon>
    </lineage>
</organism>
<keyword evidence="5" id="KW-1185">Reference proteome</keyword>
<keyword evidence="4" id="KW-0614">Plasmid</keyword>
<dbReference type="InterPro" id="IPR053721">
    <property type="entry name" value="Fimbrial_Adhesin_Reg"/>
</dbReference>
<dbReference type="Proteomes" id="UP001479520">
    <property type="component" value="Plasmid unnamed1"/>
</dbReference>
<evidence type="ECO:0000256" key="2">
    <source>
        <dbReference type="ARBA" id="ARBA00023163"/>
    </source>
</evidence>
<dbReference type="Pfam" id="PF16509">
    <property type="entry name" value="KORA"/>
    <property type="match status" value="1"/>
</dbReference>